<dbReference type="EMBL" id="CP009933">
    <property type="protein sequence ID" value="AKA70975.1"/>
    <property type="molecule type" value="Genomic_DNA"/>
</dbReference>
<dbReference type="InterPro" id="IPR052913">
    <property type="entry name" value="Glycopeptide_resist_protein"/>
</dbReference>
<protein>
    <submittedName>
        <fullName evidence="2">VanW family protein</fullName>
    </submittedName>
</protein>
<dbReference type="Proteomes" id="UP000033115">
    <property type="component" value="Chromosome"/>
</dbReference>
<reference evidence="2 3" key="1">
    <citation type="journal article" date="2015" name="J. Biotechnol.">
        <title>Complete genome sequence of a malodorant-producing acetogen, Clostridium scatologenes ATCC 25775(T).</title>
        <authorList>
            <person name="Zhu Z."/>
            <person name="Guo T."/>
            <person name="Zheng H."/>
            <person name="Song T."/>
            <person name="Ouyang P."/>
            <person name="Xie J."/>
        </authorList>
    </citation>
    <scope>NUCLEOTIDE SEQUENCE [LARGE SCALE GENOMIC DNA]</scope>
    <source>
        <strain evidence="2 3">ATCC 25775</strain>
    </source>
</reference>
<dbReference type="AlphaFoldDB" id="A0A0E3MAQ9"/>
<dbReference type="KEGG" id="csq:CSCA_3850"/>
<proteinExistence type="predicted"/>
<gene>
    <name evidence="2" type="ORF">CSCA_3850</name>
</gene>
<dbReference type="Pfam" id="PF04294">
    <property type="entry name" value="VanW"/>
    <property type="match status" value="1"/>
</dbReference>
<name>A0A0E3MAQ9_CLOSL</name>
<evidence type="ECO:0000259" key="1">
    <source>
        <dbReference type="Pfam" id="PF12229"/>
    </source>
</evidence>
<dbReference type="Pfam" id="PF12229">
    <property type="entry name" value="PG_binding_4"/>
    <property type="match status" value="1"/>
</dbReference>
<dbReference type="HOGENOM" id="CLU_011572_2_1_9"/>
<dbReference type="PANTHER" id="PTHR35788">
    <property type="entry name" value="EXPORTED PROTEIN-RELATED"/>
    <property type="match status" value="1"/>
</dbReference>
<dbReference type="InterPro" id="IPR022029">
    <property type="entry name" value="YoaR-like_PG-bd"/>
</dbReference>
<dbReference type="InterPro" id="IPR007391">
    <property type="entry name" value="Vancomycin_resist_VanW"/>
</dbReference>
<feature type="domain" description="YoaR-like putative peptidoglycan binding" evidence="1">
    <location>
        <begin position="95"/>
        <end position="208"/>
    </location>
</feature>
<evidence type="ECO:0000313" key="2">
    <source>
        <dbReference type="EMBL" id="AKA70975.1"/>
    </source>
</evidence>
<dbReference type="STRING" id="1548.CSCA_3850"/>
<evidence type="ECO:0000313" key="3">
    <source>
        <dbReference type="Proteomes" id="UP000033115"/>
    </source>
</evidence>
<keyword evidence="3" id="KW-1185">Reference proteome</keyword>
<dbReference type="PANTHER" id="PTHR35788:SF1">
    <property type="entry name" value="EXPORTED PROTEIN"/>
    <property type="match status" value="1"/>
</dbReference>
<dbReference type="RefSeq" id="WP_029159150.1">
    <property type="nucleotide sequence ID" value="NZ_CP009933.1"/>
</dbReference>
<sequence>MRRNRRGRKRARKSKLAVPFMIFTILLVSAACGYITYNYNYIKYWNGLVYPRVTVGGVNISEKTKNEAKEILKHNFSEQIVKKNININVEGKVYALNYSKISPQYDIDDVVNTAFNYGKSSNIFVQYIILKMSKDKNFDLKFYYDEKPVKELINNIQLEVNKDPVNASLEIDKGNLNVISEVNGKKLEKDKLEKETLSKMNGSIGQDVNITALVKQIPANIKGESLKSIDTLIGTYSTNYAASSSQRANNIALATSSINGKILMPGEVFSFNDTVGERTEERGYEPAPVIIGNKLESGLGGGICQVSTTLYNAVNRSGMTSIEREHHTMPVHYVPQGMDATVDYGNIDYKFKNIYKYPVYIQAYISSRNVIFNLYSNSSMKN</sequence>
<organism evidence="2 3">
    <name type="scientific">Clostridium scatologenes</name>
    <dbReference type="NCBI Taxonomy" id="1548"/>
    <lineage>
        <taxon>Bacteria</taxon>
        <taxon>Bacillati</taxon>
        <taxon>Bacillota</taxon>
        <taxon>Clostridia</taxon>
        <taxon>Eubacteriales</taxon>
        <taxon>Clostridiaceae</taxon>
        <taxon>Clostridium</taxon>
    </lineage>
</organism>
<dbReference type="PROSITE" id="PS51257">
    <property type="entry name" value="PROKAR_LIPOPROTEIN"/>
    <property type="match status" value="1"/>
</dbReference>
<accession>A0A0E3MAQ9</accession>